<feature type="domain" description="NodB homology" evidence="11">
    <location>
        <begin position="139"/>
        <end position="328"/>
    </location>
</feature>
<dbReference type="Proteomes" id="UP000033140">
    <property type="component" value="Unassembled WGS sequence"/>
</dbReference>
<keyword evidence="6" id="KW-0119">Carbohydrate metabolism</keyword>
<dbReference type="GO" id="GO:0005975">
    <property type="term" value="P:carbohydrate metabolic process"/>
    <property type="evidence" value="ECO:0007669"/>
    <property type="project" value="InterPro"/>
</dbReference>
<evidence type="ECO:0000259" key="11">
    <source>
        <dbReference type="PROSITE" id="PS51677"/>
    </source>
</evidence>
<dbReference type="Gene3D" id="3.20.20.370">
    <property type="entry name" value="Glycoside hydrolase/deacetylase"/>
    <property type="match status" value="1"/>
</dbReference>
<dbReference type="Gene3D" id="3.30.60.10">
    <property type="entry name" value="Endochitinase-like"/>
    <property type="match status" value="2"/>
</dbReference>
<dbReference type="InterPro" id="IPR011330">
    <property type="entry name" value="Glyco_hydro/deAcase_b/a-brl"/>
</dbReference>
<reference evidence="12 13" key="1">
    <citation type="journal article" date="2011" name="J. Gen. Appl. Microbiol.">
        <title>Draft genome sequencing of the enigmatic yeast Saitoella complicata.</title>
        <authorList>
            <person name="Nishida H."/>
            <person name="Hamamoto M."/>
            <person name="Sugiyama J."/>
        </authorList>
    </citation>
    <scope>NUCLEOTIDE SEQUENCE [LARGE SCALE GENOMIC DNA]</scope>
    <source>
        <strain evidence="12 13">NRRL Y-17804</strain>
    </source>
</reference>
<protein>
    <recommendedName>
        <fullName evidence="14">Chitin-binding type-1 domain-containing protein</fullName>
    </recommendedName>
</protein>
<evidence type="ECO:0000256" key="5">
    <source>
        <dbReference type="ARBA" id="ARBA00022801"/>
    </source>
</evidence>
<dbReference type="GO" id="GO:0008061">
    <property type="term" value="F:chitin binding"/>
    <property type="evidence" value="ECO:0007669"/>
    <property type="project" value="UniProtKB-UniRule"/>
</dbReference>
<dbReference type="PROSITE" id="PS51677">
    <property type="entry name" value="NODB"/>
    <property type="match status" value="1"/>
</dbReference>
<evidence type="ECO:0000313" key="12">
    <source>
        <dbReference type="EMBL" id="GAO49674.1"/>
    </source>
</evidence>
<name>A0A0E9NIK2_SAICN</name>
<feature type="signal peptide" evidence="9">
    <location>
        <begin position="1"/>
        <end position="22"/>
    </location>
</feature>
<evidence type="ECO:0000256" key="6">
    <source>
        <dbReference type="ARBA" id="ARBA00023277"/>
    </source>
</evidence>
<dbReference type="STRING" id="698492.A0A0E9NIK2"/>
<feature type="disulfide bond" evidence="8">
    <location>
        <begin position="57"/>
        <end position="69"/>
    </location>
</feature>
<comment type="cofactor">
    <cofactor evidence="1">
        <name>Co(2+)</name>
        <dbReference type="ChEBI" id="CHEBI:48828"/>
    </cofactor>
</comment>
<feature type="chain" id="PRO_5002430655" description="Chitin-binding type-1 domain-containing protein" evidence="9">
    <location>
        <begin position="23"/>
        <end position="456"/>
    </location>
</feature>
<evidence type="ECO:0000256" key="9">
    <source>
        <dbReference type="SAM" id="SignalP"/>
    </source>
</evidence>
<dbReference type="InterPro" id="IPR001002">
    <property type="entry name" value="Chitin-bd_1"/>
</dbReference>
<proteinExistence type="predicted"/>
<dbReference type="GO" id="GO:0046872">
    <property type="term" value="F:metal ion binding"/>
    <property type="evidence" value="ECO:0007669"/>
    <property type="project" value="UniProtKB-KW"/>
</dbReference>
<keyword evidence="4 9" id="KW-0732">Signal</keyword>
<dbReference type="OMA" id="HEQTAMN"/>
<evidence type="ECO:0000256" key="1">
    <source>
        <dbReference type="ARBA" id="ARBA00001941"/>
    </source>
</evidence>
<keyword evidence="3" id="KW-0479">Metal-binding</keyword>
<dbReference type="Pfam" id="PF01522">
    <property type="entry name" value="Polysacc_deac_1"/>
    <property type="match status" value="1"/>
</dbReference>
<evidence type="ECO:0000256" key="2">
    <source>
        <dbReference type="ARBA" id="ARBA00022669"/>
    </source>
</evidence>
<dbReference type="PRINTS" id="PR00451">
    <property type="entry name" value="CHITINBINDNG"/>
</dbReference>
<reference evidence="12 13" key="3">
    <citation type="journal article" date="2015" name="Genome Announc.">
        <title>Draft Genome Sequence of the Archiascomycetous Yeast Saitoella complicata.</title>
        <authorList>
            <person name="Yamauchi K."/>
            <person name="Kondo S."/>
            <person name="Hamamoto M."/>
            <person name="Takahashi Y."/>
            <person name="Ogura Y."/>
            <person name="Hayashi T."/>
            <person name="Nishida H."/>
        </authorList>
    </citation>
    <scope>NUCLEOTIDE SEQUENCE [LARGE SCALE GENOMIC DNA]</scope>
    <source>
        <strain evidence="12 13">NRRL Y-17804</strain>
    </source>
</reference>
<keyword evidence="8" id="KW-1015">Disulfide bond</keyword>
<dbReference type="PANTHER" id="PTHR46471">
    <property type="entry name" value="CHITIN DEACETYLASE"/>
    <property type="match status" value="1"/>
</dbReference>
<evidence type="ECO:0000256" key="4">
    <source>
        <dbReference type="ARBA" id="ARBA00022729"/>
    </source>
</evidence>
<dbReference type="SUPFAM" id="SSF57016">
    <property type="entry name" value="Plant lectins/antimicrobial peptides"/>
    <property type="match status" value="2"/>
</dbReference>
<dbReference type="PANTHER" id="PTHR46471:SF2">
    <property type="entry name" value="CHITIN DEACETYLASE-RELATED"/>
    <property type="match status" value="1"/>
</dbReference>
<dbReference type="PROSITE" id="PS00026">
    <property type="entry name" value="CHIT_BIND_I_1"/>
    <property type="match status" value="1"/>
</dbReference>
<dbReference type="CDD" id="cd00035">
    <property type="entry name" value="ChtBD1"/>
    <property type="match status" value="1"/>
</dbReference>
<dbReference type="Pfam" id="PF00187">
    <property type="entry name" value="Chitin_bind_1"/>
    <property type="match status" value="2"/>
</dbReference>
<dbReference type="GO" id="GO:0016810">
    <property type="term" value="F:hydrolase activity, acting on carbon-nitrogen (but not peptide) bonds"/>
    <property type="evidence" value="ECO:0007669"/>
    <property type="project" value="InterPro"/>
</dbReference>
<keyword evidence="13" id="KW-1185">Reference proteome</keyword>
<dbReference type="CDD" id="cd11618">
    <property type="entry name" value="ChtBD1_1"/>
    <property type="match status" value="1"/>
</dbReference>
<reference evidence="12 13" key="2">
    <citation type="journal article" date="2014" name="J. Gen. Appl. Microbiol.">
        <title>The early diverging ascomycetous budding yeast Saitoella complicata has three histone deacetylases belonging to the Clr6, Hos2, and Rpd3 lineages.</title>
        <authorList>
            <person name="Nishida H."/>
            <person name="Matsumoto T."/>
            <person name="Kondo S."/>
            <person name="Hamamoto M."/>
            <person name="Yoshikawa H."/>
        </authorList>
    </citation>
    <scope>NUCLEOTIDE SEQUENCE [LARGE SCALE GENOMIC DNA]</scope>
    <source>
        <strain evidence="12 13">NRRL Y-17804</strain>
    </source>
</reference>
<keyword evidence="5" id="KW-0378">Hydrolase</keyword>
<accession>A0A0E9NIK2</accession>
<feature type="disulfide bond" evidence="8">
    <location>
        <begin position="403"/>
        <end position="417"/>
    </location>
</feature>
<evidence type="ECO:0000256" key="8">
    <source>
        <dbReference type="PROSITE-ProRule" id="PRU00261"/>
    </source>
</evidence>
<gene>
    <name evidence="12" type="ORF">G7K_3820-t2</name>
</gene>
<feature type="disulfide bond" evidence="8">
    <location>
        <begin position="62"/>
        <end position="76"/>
    </location>
</feature>
<organism evidence="12 13">
    <name type="scientific">Saitoella complicata (strain BCRC 22490 / CBS 7301 / JCM 7358 / NBRC 10748 / NRRL Y-17804)</name>
    <dbReference type="NCBI Taxonomy" id="698492"/>
    <lineage>
        <taxon>Eukaryota</taxon>
        <taxon>Fungi</taxon>
        <taxon>Dikarya</taxon>
        <taxon>Ascomycota</taxon>
        <taxon>Taphrinomycotina</taxon>
        <taxon>Taphrinomycotina incertae sedis</taxon>
        <taxon>Saitoella</taxon>
    </lineage>
</organism>
<evidence type="ECO:0000256" key="7">
    <source>
        <dbReference type="ARBA" id="ARBA00023285"/>
    </source>
</evidence>
<comment type="caution">
    <text evidence="8">Lacks conserved residue(s) required for the propagation of feature annotation.</text>
</comment>
<dbReference type="SMART" id="SM00270">
    <property type="entry name" value="ChtBD1"/>
    <property type="match status" value="2"/>
</dbReference>
<dbReference type="InterPro" id="IPR002509">
    <property type="entry name" value="NODB_dom"/>
</dbReference>
<evidence type="ECO:0008006" key="14">
    <source>
        <dbReference type="Google" id="ProtNLM"/>
    </source>
</evidence>
<sequence length="456" mass="48284">MTRVTLLSALPFLTTVSIGVTAHPHPRPISNLVDELVRRATTISPDNTCGGTNGYTCPDSSCCSQYGWCGTTTDYCGTGCQQSFSGAGATCSTGDAVTSGGYMPAGTNTSTVPRPLVGNVEYKDYSSGLGGIFECMTPGQIALTFDDGPYIYTDQLLEKIHTSYPDARVTFFITGNNIGKGPIDDPQYGWDKVITKMHNYGHQIASHTWKKWEMEMNEMALRNILGFFPTYMRPPFSSCTDASGCIQSMTELGYHIIYFDLDSDDYNKATPELVQNAKDNVRNAMKAQGKSPSTSSFLEIMHDIHEQTALNLTDYVMGLATQLGYKMVTVGECLGDPEANWYRASSPGSSFSSSSGGAATSSSSNSASISSSAAAASASGTTKTTTDGTCGGNIICGGDFPGCCSQFGWCGTTTDYCGIGCQSGPCLSSAARGTTTTKVSTTTKSTTTAKTKTKRA</sequence>
<evidence type="ECO:0000259" key="10">
    <source>
        <dbReference type="PROSITE" id="PS50941"/>
    </source>
</evidence>
<feature type="domain" description="Chitin-binding type-1" evidence="10">
    <location>
        <begin position="387"/>
        <end position="428"/>
    </location>
</feature>
<dbReference type="EMBL" id="BACD03000025">
    <property type="protein sequence ID" value="GAO49674.1"/>
    <property type="molecule type" value="Genomic_DNA"/>
</dbReference>
<evidence type="ECO:0000256" key="3">
    <source>
        <dbReference type="ARBA" id="ARBA00022723"/>
    </source>
</evidence>
<keyword evidence="7" id="KW-0170">Cobalt</keyword>
<feature type="domain" description="Chitin-binding type-1" evidence="10">
    <location>
        <begin position="46"/>
        <end position="93"/>
    </location>
</feature>
<evidence type="ECO:0000313" key="13">
    <source>
        <dbReference type="Proteomes" id="UP000033140"/>
    </source>
</evidence>
<comment type="caution">
    <text evidence="12">The sequence shown here is derived from an EMBL/GenBank/DDBJ whole genome shotgun (WGS) entry which is preliminary data.</text>
</comment>
<keyword evidence="2 8" id="KW-0147">Chitin-binding</keyword>
<dbReference type="SUPFAM" id="SSF88713">
    <property type="entry name" value="Glycoside hydrolase/deacetylase"/>
    <property type="match status" value="1"/>
</dbReference>
<dbReference type="InterPro" id="IPR018371">
    <property type="entry name" value="Chitin-binding_1_CS"/>
</dbReference>
<dbReference type="InterPro" id="IPR036861">
    <property type="entry name" value="Endochitinase-like_sf"/>
</dbReference>
<dbReference type="AlphaFoldDB" id="A0A0E9NIK2"/>
<dbReference type="PROSITE" id="PS50941">
    <property type="entry name" value="CHIT_BIND_I_2"/>
    <property type="match status" value="2"/>
</dbReference>